<dbReference type="Proteomes" id="UP000777438">
    <property type="component" value="Unassembled WGS sequence"/>
</dbReference>
<gene>
    <name evidence="1" type="ORF">B0T10DRAFT_572497</name>
</gene>
<protein>
    <recommendedName>
        <fullName evidence="3">F-box domain-containing protein</fullName>
    </recommendedName>
</protein>
<evidence type="ECO:0008006" key="3">
    <source>
        <dbReference type="Google" id="ProtNLM"/>
    </source>
</evidence>
<sequence>MELETLPAELVSQILLSVHSLRELYRLISASHICLRVLASFPEQFLTAVLKEYIADTSLGDCLAIINVPPRTGNNEEEWRNEQLPYLVHGSLLQPGALCIYEPQGRSGIALSPL</sequence>
<comment type="caution">
    <text evidence="1">The sequence shown here is derived from an EMBL/GenBank/DDBJ whole genome shotgun (WGS) entry which is preliminary data.</text>
</comment>
<name>A0A9P9AS88_9HYPO</name>
<accession>A0A9P9AS88</accession>
<evidence type="ECO:0000313" key="2">
    <source>
        <dbReference type="Proteomes" id="UP000777438"/>
    </source>
</evidence>
<evidence type="ECO:0000313" key="1">
    <source>
        <dbReference type="EMBL" id="KAH6889135.1"/>
    </source>
</evidence>
<dbReference type="EMBL" id="JAGPYM010000011">
    <property type="protein sequence ID" value="KAH6889135.1"/>
    <property type="molecule type" value="Genomic_DNA"/>
</dbReference>
<dbReference type="AlphaFoldDB" id="A0A9P9AS88"/>
<keyword evidence="2" id="KW-1185">Reference proteome</keyword>
<organism evidence="1 2">
    <name type="scientific">Thelonectria olida</name>
    <dbReference type="NCBI Taxonomy" id="1576542"/>
    <lineage>
        <taxon>Eukaryota</taxon>
        <taxon>Fungi</taxon>
        <taxon>Dikarya</taxon>
        <taxon>Ascomycota</taxon>
        <taxon>Pezizomycotina</taxon>
        <taxon>Sordariomycetes</taxon>
        <taxon>Hypocreomycetidae</taxon>
        <taxon>Hypocreales</taxon>
        <taxon>Nectriaceae</taxon>
        <taxon>Thelonectria</taxon>
    </lineage>
</organism>
<proteinExistence type="predicted"/>
<reference evidence="1 2" key="1">
    <citation type="journal article" date="2021" name="Nat. Commun.">
        <title>Genetic determinants of endophytism in the Arabidopsis root mycobiome.</title>
        <authorList>
            <person name="Mesny F."/>
            <person name="Miyauchi S."/>
            <person name="Thiergart T."/>
            <person name="Pickel B."/>
            <person name="Atanasova L."/>
            <person name="Karlsson M."/>
            <person name="Huettel B."/>
            <person name="Barry K.W."/>
            <person name="Haridas S."/>
            <person name="Chen C."/>
            <person name="Bauer D."/>
            <person name="Andreopoulos W."/>
            <person name="Pangilinan J."/>
            <person name="LaButti K."/>
            <person name="Riley R."/>
            <person name="Lipzen A."/>
            <person name="Clum A."/>
            <person name="Drula E."/>
            <person name="Henrissat B."/>
            <person name="Kohler A."/>
            <person name="Grigoriev I.V."/>
            <person name="Martin F.M."/>
            <person name="Hacquard S."/>
        </authorList>
    </citation>
    <scope>NUCLEOTIDE SEQUENCE [LARGE SCALE GENOMIC DNA]</scope>
    <source>
        <strain evidence="1 2">MPI-CAGE-CH-0241</strain>
    </source>
</reference>